<dbReference type="AlphaFoldDB" id="A0A7L9U309"/>
<dbReference type="Proteomes" id="UP000593875">
    <property type="component" value="Chromosome"/>
</dbReference>
<dbReference type="EMBL" id="CP062941">
    <property type="protein sequence ID" value="QOL48505.1"/>
    <property type="molecule type" value="Genomic_DNA"/>
</dbReference>
<organism evidence="2 3">
    <name type="scientific">Massilia litorea</name>
    <dbReference type="NCBI Taxonomy" id="2769491"/>
    <lineage>
        <taxon>Bacteria</taxon>
        <taxon>Pseudomonadati</taxon>
        <taxon>Pseudomonadota</taxon>
        <taxon>Betaproteobacteria</taxon>
        <taxon>Burkholderiales</taxon>
        <taxon>Oxalobacteraceae</taxon>
        <taxon>Telluria group</taxon>
        <taxon>Massilia</taxon>
    </lineage>
</organism>
<evidence type="ECO:0000313" key="3">
    <source>
        <dbReference type="Proteomes" id="UP000593875"/>
    </source>
</evidence>
<reference evidence="2 3" key="1">
    <citation type="submission" date="2020-10" db="EMBL/GenBank/DDBJ databases">
        <title>Genome sequencing of Massilia sp. LPB0304.</title>
        <authorList>
            <person name="Kim J."/>
        </authorList>
    </citation>
    <scope>NUCLEOTIDE SEQUENCE [LARGE SCALE GENOMIC DNA]</scope>
    <source>
        <strain evidence="2 3">LPB0304</strain>
    </source>
</reference>
<feature type="region of interest" description="Disordered" evidence="1">
    <location>
        <begin position="1"/>
        <end position="32"/>
    </location>
</feature>
<protein>
    <submittedName>
        <fullName evidence="2">Uncharacterized protein</fullName>
    </submittedName>
</protein>
<evidence type="ECO:0000256" key="1">
    <source>
        <dbReference type="SAM" id="MobiDB-lite"/>
    </source>
</evidence>
<gene>
    <name evidence="2" type="ORF">LPB04_16220</name>
</gene>
<keyword evidence="3" id="KW-1185">Reference proteome</keyword>
<dbReference type="RefSeq" id="WP_193685548.1">
    <property type="nucleotide sequence ID" value="NZ_CP062941.1"/>
</dbReference>
<dbReference type="KEGG" id="mlir:LPB04_16220"/>
<sequence>MRFPCMAAKEDPGAARRKLRNPRPGPGGFPLLGARPRAHAKWNLRASWILRAVLEANPGTVFGSGTAASRRLEAALFMWGYDLTPSTAAGAAPLALRAACPRLA</sequence>
<accession>A0A7L9U309</accession>
<evidence type="ECO:0000313" key="2">
    <source>
        <dbReference type="EMBL" id="QOL48505.1"/>
    </source>
</evidence>
<proteinExistence type="predicted"/>
<name>A0A7L9U309_9BURK</name>